<dbReference type="EMBL" id="RZUH01000014">
    <property type="protein sequence ID" value="KAA8825677.1"/>
    <property type="molecule type" value="Genomic_DNA"/>
</dbReference>
<feature type="transmembrane region" description="Helical" evidence="1">
    <location>
        <begin position="86"/>
        <end position="106"/>
    </location>
</feature>
<keyword evidence="1" id="KW-0472">Membrane</keyword>
<feature type="transmembrane region" description="Helical" evidence="1">
    <location>
        <begin position="164"/>
        <end position="185"/>
    </location>
</feature>
<feature type="transmembrane region" description="Helical" evidence="1">
    <location>
        <begin position="303"/>
        <end position="323"/>
    </location>
</feature>
<gene>
    <name evidence="3" type="ORF">EMO91_12000</name>
</gene>
<evidence type="ECO:0000259" key="2">
    <source>
        <dbReference type="Pfam" id="PF01757"/>
    </source>
</evidence>
<comment type="caution">
    <text evidence="3">The sequence shown here is derived from an EMBL/GenBank/DDBJ whole genome shotgun (WGS) entry which is preliminary data.</text>
</comment>
<evidence type="ECO:0000313" key="3">
    <source>
        <dbReference type="EMBL" id="KAA8825677.1"/>
    </source>
</evidence>
<dbReference type="PANTHER" id="PTHR37312">
    <property type="entry name" value="MEMBRANE-BOUND ACYLTRANSFERASE YKRP-RELATED"/>
    <property type="match status" value="1"/>
</dbReference>
<feature type="transmembrane region" description="Helical" evidence="1">
    <location>
        <begin position="54"/>
        <end position="74"/>
    </location>
</feature>
<proteinExistence type="predicted"/>
<organism evidence="3 4">
    <name type="scientific">Bifidobacterium myosotis</name>
    <dbReference type="NCBI Taxonomy" id="1630166"/>
    <lineage>
        <taxon>Bacteria</taxon>
        <taxon>Bacillati</taxon>
        <taxon>Actinomycetota</taxon>
        <taxon>Actinomycetes</taxon>
        <taxon>Bifidobacteriales</taxon>
        <taxon>Bifidobacteriaceae</taxon>
        <taxon>Bifidobacterium</taxon>
    </lineage>
</organism>
<keyword evidence="3" id="KW-0808">Transferase</keyword>
<sequence>MAQHAAHSLGTTPVSHTSKPRITWVDITKGVAMFLVFFGHLGTQWFPALAGTLAAIYTFHMPLFFVASGFFFHARYTFGQLAKKRAMMLLVPYYIFSVLALAKPVAQLVSPSLYKDGGDGVGGVIGSIVTIVFAQGNAGLWFLWAVFTGQLLLWVIVRLTRNRIPVLTVLLCAFIVADFAFQLVSWRNQLPFQLGKIFESTAYMGFGYVLGQTQDLRSLQNRETALPRVLVMVGSAVVFVLFLWLQTSNDTVCSIMPLDWLVEFVTTIAAIAAVTMLCTLVPQWGWLQTVGRDSLVFYGVNDFMLKIVKFSVFSVGGVTAVQWPLAAQLFAGLFVVVGAMLLSALVNLVVQRHARWAVGDFSGLHGSSK</sequence>
<reference evidence="3 4" key="1">
    <citation type="journal article" date="2019" name="Syst. Appl. Microbiol.">
        <title>Characterization of Bifidobacterium species in feaces of the Egyptian fruit bat: Description of B. vespertilionis sp. nov. and B. rousetti sp. nov.</title>
        <authorList>
            <person name="Modesto M."/>
            <person name="Satti M."/>
            <person name="Watanabe K."/>
            <person name="Puglisi E."/>
            <person name="Morelli L."/>
            <person name="Huang C.-H."/>
            <person name="Liou J.-S."/>
            <person name="Miyashita M."/>
            <person name="Tamura T."/>
            <person name="Saito S."/>
            <person name="Mori K."/>
            <person name="Huang L."/>
            <person name="Sciavilla P."/>
            <person name="Sandri C."/>
            <person name="Spiezio C."/>
            <person name="Vitali F."/>
            <person name="Cavalieri D."/>
            <person name="Perpetuini G."/>
            <person name="Tofalo R."/>
            <person name="Bonetti A."/>
            <person name="Arita M."/>
            <person name="Mattarelli P."/>
        </authorList>
    </citation>
    <scope>NUCLEOTIDE SEQUENCE [LARGE SCALE GENOMIC DNA]</scope>
    <source>
        <strain evidence="3 4">RST17</strain>
    </source>
</reference>
<accession>A0A5M9ZG45</accession>
<dbReference type="Proteomes" id="UP000410049">
    <property type="component" value="Unassembled WGS sequence"/>
</dbReference>
<feature type="transmembrane region" description="Helical" evidence="1">
    <location>
        <begin position="197"/>
        <end position="213"/>
    </location>
</feature>
<dbReference type="InterPro" id="IPR002656">
    <property type="entry name" value="Acyl_transf_3_dom"/>
</dbReference>
<evidence type="ECO:0000313" key="4">
    <source>
        <dbReference type="Proteomes" id="UP000410049"/>
    </source>
</evidence>
<feature type="transmembrane region" description="Helical" evidence="1">
    <location>
        <begin position="329"/>
        <end position="350"/>
    </location>
</feature>
<evidence type="ECO:0000256" key="1">
    <source>
        <dbReference type="SAM" id="Phobius"/>
    </source>
</evidence>
<feature type="transmembrane region" description="Helical" evidence="1">
    <location>
        <begin position="260"/>
        <end position="282"/>
    </location>
</feature>
<feature type="transmembrane region" description="Helical" evidence="1">
    <location>
        <begin position="30"/>
        <end position="48"/>
    </location>
</feature>
<dbReference type="InterPro" id="IPR052734">
    <property type="entry name" value="Nod_factor_acetyltransferase"/>
</dbReference>
<dbReference type="Pfam" id="PF01757">
    <property type="entry name" value="Acyl_transf_3"/>
    <property type="match status" value="1"/>
</dbReference>
<keyword evidence="3" id="KW-0012">Acyltransferase</keyword>
<dbReference type="AlphaFoldDB" id="A0A5M9ZG45"/>
<keyword evidence="1" id="KW-0812">Transmembrane</keyword>
<feature type="transmembrane region" description="Helical" evidence="1">
    <location>
        <begin position="138"/>
        <end position="157"/>
    </location>
</feature>
<keyword evidence="1" id="KW-1133">Transmembrane helix</keyword>
<dbReference type="PANTHER" id="PTHR37312:SF1">
    <property type="entry name" value="MEMBRANE-BOUND ACYLTRANSFERASE YKRP-RELATED"/>
    <property type="match status" value="1"/>
</dbReference>
<protein>
    <submittedName>
        <fullName evidence="3">Acyltransferase</fullName>
    </submittedName>
</protein>
<dbReference type="RefSeq" id="WP_150380140.1">
    <property type="nucleotide sequence ID" value="NZ_RZUH01000014.1"/>
</dbReference>
<name>A0A5M9ZG45_9BIFI</name>
<feature type="domain" description="Acyltransferase 3" evidence="2">
    <location>
        <begin position="23"/>
        <end position="342"/>
    </location>
</feature>
<feature type="transmembrane region" description="Helical" evidence="1">
    <location>
        <begin position="225"/>
        <end position="245"/>
    </location>
</feature>
<dbReference type="GO" id="GO:0016747">
    <property type="term" value="F:acyltransferase activity, transferring groups other than amino-acyl groups"/>
    <property type="evidence" value="ECO:0007669"/>
    <property type="project" value="InterPro"/>
</dbReference>